<reference evidence="13" key="2">
    <citation type="submission" date="2015-03" db="EMBL/GenBank/DDBJ databases">
        <title>Genome sequence of Paenibacillus beijingensis strain DSM 24997T.</title>
        <authorList>
            <person name="Kwak Y."/>
            <person name="Shin J.-H."/>
        </authorList>
    </citation>
    <scope>NUCLEOTIDE SEQUENCE [LARGE SCALE GENOMIC DNA]</scope>
    <source>
        <strain evidence="13">DSM 24997</strain>
    </source>
</reference>
<feature type="domain" description="Response regulatory" evidence="11">
    <location>
        <begin position="11"/>
        <end position="128"/>
    </location>
</feature>
<dbReference type="PANTHER" id="PTHR42713">
    <property type="entry name" value="HISTIDINE KINASE-RELATED"/>
    <property type="match status" value="1"/>
</dbReference>
<keyword evidence="13" id="KW-1185">Reference proteome</keyword>
<dbReference type="InterPro" id="IPR011006">
    <property type="entry name" value="CheY-like_superfamily"/>
</dbReference>
<dbReference type="HOGENOM" id="CLU_000445_5_0_9"/>
<dbReference type="Gene3D" id="1.10.10.60">
    <property type="entry name" value="Homeodomain-like"/>
    <property type="match status" value="2"/>
</dbReference>
<evidence type="ECO:0000259" key="11">
    <source>
        <dbReference type="PROSITE" id="PS50110"/>
    </source>
</evidence>
<protein>
    <recommendedName>
        <fullName evidence="14">AraC family transcriptional regulator</fullName>
    </recommendedName>
</protein>
<feature type="coiled-coil region" evidence="9">
    <location>
        <begin position="117"/>
        <end position="144"/>
    </location>
</feature>
<evidence type="ECO:0000256" key="6">
    <source>
        <dbReference type="ARBA" id="ARBA00023125"/>
    </source>
</evidence>
<keyword evidence="5" id="KW-0805">Transcription regulation</keyword>
<dbReference type="InterPro" id="IPR051552">
    <property type="entry name" value="HptR"/>
</dbReference>
<dbReference type="PROSITE" id="PS50110">
    <property type="entry name" value="RESPONSE_REGULATORY"/>
    <property type="match status" value="1"/>
</dbReference>
<dbReference type="InterPro" id="IPR009057">
    <property type="entry name" value="Homeodomain-like_sf"/>
</dbReference>
<dbReference type="InterPro" id="IPR020449">
    <property type="entry name" value="Tscrpt_reg_AraC-type_HTH"/>
</dbReference>
<dbReference type="STRING" id="1126833.VN24_18405"/>
<keyword evidence="7" id="KW-0804">Transcription</keyword>
<organism evidence="12 13">
    <name type="scientific">Paenibacillus beijingensis</name>
    <dbReference type="NCBI Taxonomy" id="1126833"/>
    <lineage>
        <taxon>Bacteria</taxon>
        <taxon>Bacillati</taxon>
        <taxon>Bacillota</taxon>
        <taxon>Bacilli</taxon>
        <taxon>Bacillales</taxon>
        <taxon>Paenibacillaceae</taxon>
        <taxon>Paenibacillus</taxon>
    </lineage>
</organism>
<dbReference type="PANTHER" id="PTHR42713:SF3">
    <property type="entry name" value="TRANSCRIPTIONAL REGULATORY PROTEIN HPTR"/>
    <property type="match status" value="1"/>
</dbReference>
<dbReference type="Pfam" id="PF17853">
    <property type="entry name" value="GGDEF_2"/>
    <property type="match status" value="1"/>
</dbReference>
<dbReference type="Pfam" id="PF12833">
    <property type="entry name" value="HTH_18"/>
    <property type="match status" value="1"/>
</dbReference>
<dbReference type="OrthoDB" id="9794370at2"/>
<dbReference type="CDD" id="cd17536">
    <property type="entry name" value="REC_YesN-like"/>
    <property type="match status" value="1"/>
</dbReference>
<dbReference type="PATRIC" id="fig|1126833.4.peg.4051"/>
<reference evidence="12 13" key="1">
    <citation type="journal article" date="2015" name="J. Biotechnol.">
        <title>Complete genome sequence of Paenibacillus beijingensis 7188(T) (=DSM 24997(T)), a novel rhizobacterium from jujube garden soil.</title>
        <authorList>
            <person name="Kwak Y."/>
            <person name="Shin J.H."/>
        </authorList>
    </citation>
    <scope>NUCLEOTIDE SEQUENCE [LARGE SCALE GENOMIC DNA]</scope>
    <source>
        <strain evidence="12 13">DSM 24997</strain>
    </source>
</reference>
<evidence type="ECO:0000259" key="10">
    <source>
        <dbReference type="PROSITE" id="PS01124"/>
    </source>
</evidence>
<evidence type="ECO:0000256" key="4">
    <source>
        <dbReference type="ARBA" id="ARBA00023012"/>
    </source>
</evidence>
<evidence type="ECO:0000313" key="12">
    <source>
        <dbReference type="EMBL" id="AJY76171.1"/>
    </source>
</evidence>
<dbReference type="AlphaFoldDB" id="A0A0D5NLQ2"/>
<proteinExistence type="predicted"/>
<keyword evidence="3 8" id="KW-0597">Phosphoprotein</keyword>
<dbReference type="GO" id="GO:0003700">
    <property type="term" value="F:DNA-binding transcription factor activity"/>
    <property type="evidence" value="ECO:0007669"/>
    <property type="project" value="InterPro"/>
</dbReference>
<comment type="subcellular location">
    <subcellularLocation>
        <location evidence="1">Cytoplasm</location>
    </subcellularLocation>
</comment>
<evidence type="ECO:0008006" key="14">
    <source>
        <dbReference type="Google" id="ProtNLM"/>
    </source>
</evidence>
<sequence>MEGVLTDTGLRVLIVDDEYYFRKLLVNLIDWNALGYEIASEAEDGLEALELACKEHFHLIIADINMPRLTGLDFAKELRASNKETKIIFITSHDEFQYAKLAIALGASNYLMKPVDEVELEDALNEIRDQIGQMQASKRQAELALPILGERFVRQLLLNELQEPLEAVQKQANDYNIAATDNGYAVIIVQIDELHVRFEQERDRRECYGAVKNMIAQKLQPLGSCYAVVDGDEDNIIILAGVSEAKEILLSDYCELARSLLDSALPGIPCTFSFGKIYKQMNEVHLSYAEALYMLKRKFVEGGNRVFDYYSQTREHASHGVIQPLIIRNDWLKLLRNRDVKSINESIDELIRMLVETRASKDRAILALMECISIGSAAILERYESLPAQWMSEEHPHFRQIRRLETVFGVEQWIRDFFLKIVFRALDGQENLNRRSDIVHQAMVFVSENFMNEGLNLQQTAKELFVNPSYLSHLFKKEAGKSFVEYLSDLRLERAMELLKSSSDKMADIASQVGYSDPYYFSKCFKKKFGVAPKNL</sequence>
<evidence type="ECO:0000256" key="9">
    <source>
        <dbReference type="SAM" id="Coils"/>
    </source>
</evidence>
<dbReference type="InterPro" id="IPR018062">
    <property type="entry name" value="HTH_AraC-typ_CS"/>
</dbReference>
<evidence type="ECO:0000256" key="5">
    <source>
        <dbReference type="ARBA" id="ARBA00023015"/>
    </source>
</evidence>
<dbReference type="SUPFAM" id="SSF46689">
    <property type="entry name" value="Homeodomain-like"/>
    <property type="match status" value="1"/>
</dbReference>
<feature type="domain" description="HTH araC/xylS-type" evidence="10">
    <location>
        <begin position="440"/>
        <end position="536"/>
    </location>
</feature>
<name>A0A0D5NLQ2_9BACL</name>
<dbReference type="PROSITE" id="PS00041">
    <property type="entry name" value="HTH_ARAC_FAMILY_1"/>
    <property type="match status" value="1"/>
</dbReference>
<dbReference type="SUPFAM" id="SSF52172">
    <property type="entry name" value="CheY-like"/>
    <property type="match status" value="1"/>
</dbReference>
<dbReference type="PROSITE" id="PS01124">
    <property type="entry name" value="HTH_ARAC_FAMILY_2"/>
    <property type="match status" value="1"/>
</dbReference>
<keyword evidence="4" id="KW-0902">Two-component regulatory system</keyword>
<dbReference type="PRINTS" id="PR00032">
    <property type="entry name" value="HTHARAC"/>
</dbReference>
<accession>A0A0D5NLQ2</accession>
<dbReference type="EMBL" id="CP011058">
    <property type="protein sequence ID" value="AJY76171.1"/>
    <property type="molecule type" value="Genomic_DNA"/>
</dbReference>
<dbReference type="GO" id="GO:0043565">
    <property type="term" value="F:sequence-specific DNA binding"/>
    <property type="evidence" value="ECO:0007669"/>
    <property type="project" value="InterPro"/>
</dbReference>
<dbReference type="SMART" id="SM00448">
    <property type="entry name" value="REC"/>
    <property type="match status" value="1"/>
</dbReference>
<gene>
    <name evidence="12" type="ORF">VN24_18405</name>
</gene>
<dbReference type="InterPro" id="IPR001789">
    <property type="entry name" value="Sig_transdc_resp-reg_receiver"/>
</dbReference>
<dbReference type="SMART" id="SM00342">
    <property type="entry name" value="HTH_ARAC"/>
    <property type="match status" value="1"/>
</dbReference>
<dbReference type="Proteomes" id="UP000032633">
    <property type="component" value="Chromosome"/>
</dbReference>
<dbReference type="Pfam" id="PF00072">
    <property type="entry name" value="Response_reg"/>
    <property type="match status" value="1"/>
</dbReference>
<dbReference type="GO" id="GO:0005737">
    <property type="term" value="C:cytoplasm"/>
    <property type="evidence" value="ECO:0007669"/>
    <property type="project" value="UniProtKB-SubCell"/>
</dbReference>
<dbReference type="InterPro" id="IPR018060">
    <property type="entry name" value="HTH_AraC"/>
</dbReference>
<evidence type="ECO:0000256" key="2">
    <source>
        <dbReference type="ARBA" id="ARBA00022490"/>
    </source>
</evidence>
<keyword evidence="9" id="KW-0175">Coiled coil</keyword>
<dbReference type="GO" id="GO:0000160">
    <property type="term" value="P:phosphorelay signal transduction system"/>
    <property type="evidence" value="ECO:0007669"/>
    <property type="project" value="UniProtKB-KW"/>
</dbReference>
<evidence type="ECO:0000313" key="13">
    <source>
        <dbReference type="Proteomes" id="UP000032633"/>
    </source>
</evidence>
<keyword evidence="2" id="KW-0963">Cytoplasm</keyword>
<dbReference type="Gene3D" id="3.40.50.2300">
    <property type="match status" value="1"/>
</dbReference>
<dbReference type="KEGG" id="pbj:VN24_18405"/>
<evidence type="ECO:0000256" key="8">
    <source>
        <dbReference type="PROSITE-ProRule" id="PRU00169"/>
    </source>
</evidence>
<evidence type="ECO:0000256" key="1">
    <source>
        <dbReference type="ARBA" id="ARBA00004496"/>
    </source>
</evidence>
<evidence type="ECO:0000256" key="7">
    <source>
        <dbReference type="ARBA" id="ARBA00023163"/>
    </source>
</evidence>
<dbReference type="InterPro" id="IPR041522">
    <property type="entry name" value="CdaR_GGDEF"/>
</dbReference>
<feature type="modified residue" description="4-aspartylphosphate" evidence="8">
    <location>
        <position position="63"/>
    </location>
</feature>
<evidence type="ECO:0000256" key="3">
    <source>
        <dbReference type="ARBA" id="ARBA00022553"/>
    </source>
</evidence>
<dbReference type="RefSeq" id="WP_045671599.1">
    <property type="nucleotide sequence ID" value="NZ_CP011058.1"/>
</dbReference>
<keyword evidence="6" id="KW-0238">DNA-binding</keyword>